<dbReference type="GO" id="GO:0005737">
    <property type="term" value="C:cytoplasm"/>
    <property type="evidence" value="ECO:0007669"/>
    <property type="project" value="TreeGrafter"/>
</dbReference>
<keyword evidence="3" id="KW-1185">Reference proteome</keyword>
<organism evidence="2 3">
    <name type="scientific">Limnohabitans curvus</name>
    <dbReference type="NCBI Taxonomy" id="323423"/>
    <lineage>
        <taxon>Bacteria</taxon>
        <taxon>Pseudomonadati</taxon>
        <taxon>Pseudomonadota</taxon>
        <taxon>Betaproteobacteria</taxon>
        <taxon>Burkholderiales</taxon>
        <taxon>Comamonadaceae</taxon>
        <taxon>Limnohabitans</taxon>
    </lineage>
</organism>
<reference evidence="2 3" key="1">
    <citation type="submission" date="2017-04" db="EMBL/GenBank/DDBJ databases">
        <title>Unexpected and diverse lifestyles within the genus Limnohabitans.</title>
        <authorList>
            <person name="Kasalicky V."/>
            <person name="Mehrshad M."/>
            <person name="Andrei S.-A."/>
            <person name="Salcher M."/>
            <person name="Kratochvilova H."/>
            <person name="Simek K."/>
            <person name="Ghai R."/>
        </authorList>
    </citation>
    <scope>NUCLEOTIDE SEQUENCE [LARGE SCALE GENOMIC DNA]</scope>
    <source>
        <strain evidence="2 3">MWH-C5</strain>
    </source>
</reference>
<dbReference type="Gene3D" id="3.40.30.10">
    <property type="entry name" value="Glutaredoxin"/>
    <property type="match status" value="1"/>
</dbReference>
<feature type="domain" description="GST N-terminal" evidence="1">
    <location>
        <begin position="1"/>
        <end position="63"/>
    </location>
</feature>
<accession>A0A315FYT7</accession>
<dbReference type="PANTHER" id="PTHR43968:SF6">
    <property type="entry name" value="GLUTATHIONE S-TRANSFERASE OMEGA"/>
    <property type="match status" value="1"/>
</dbReference>
<name>A0A315FYT7_9BURK</name>
<dbReference type="CDD" id="cd03196">
    <property type="entry name" value="GST_C_5"/>
    <property type="match status" value="1"/>
</dbReference>
<dbReference type="InterPro" id="IPR050983">
    <property type="entry name" value="GST_Omega/HSP26"/>
</dbReference>
<sequence>MRARLALRVSGVAYEHREVALKAKPADMLVASPKGTVPVLCLPAGEVLEQSLDIMRWALLQNDAEAWLPNSPDEWTFTNAGIALNDGDFKAHLDRYKYPQRFGLIDGLQHRAQGAEVLMRWQVHLQTHAFLSGDRWGLLDACVAPFVRQFARTDRAWFDAQPWSQLAQWLVAFENSEAFAAVMHKHPLWASSQLERLPA</sequence>
<dbReference type="InterPro" id="IPR036249">
    <property type="entry name" value="Thioredoxin-like_sf"/>
</dbReference>
<dbReference type="Proteomes" id="UP000251341">
    <property type="component" value="Unassembled WGS sequence"/>
</dbReference>
<protein>
    <recommendedName>
        <fullName evidence="1">GST N-terminal domain-containing protein</fullName>
    </recommendedName>
</protein>
<comment type="caution">
    <text evidence="2">The sequence shown here is derived from an EMBL/GenBank/DDBJ whole genome shotgun (WGS) entry which is preliminary data.</text>
</comment>
<dbReference type="EMBL" id="NESP01000001">
    <property type="protein sequence ID" value="PUE58497.1"/>
    <property type="molecule type" value="Genomic_DNA"/>
</dbReference>
<dbReference type="PANTHER" id="PTHR43968">
    <property type="match status" value="1"/>
</dbReference>
<dbReference type="AlphaFoldDB" id="A0A315FYT7"/>
<gene>
    <name evidence="2" type="ORF">B9Z44_02120</name>
</gene>
<evidence type="ECO:0000313" key="3">
    <source>
        <dbReference type="Proteomes" id="UP000251341"/>
    </source>
</evidence>
<dbReference type="Gene3D" id="1.20.1050.10">
    <property type="match status" value="1"/>
</dbReference>
<evidence type="ECO:0000259" key="1">
    <source>
        <dbReference type="Pfam" id="PF13417"/>
    </source>
</evidence>
<dbReference type="SUPFAM" id="SSF52833">
    <property type="entry name" value="Thioredoxin-like"/>
    <property type="match status" value="1"/>
</dbReference>
<dbReference type="InterPro" id="IPR004045">
    <property type="entry name" value="Glutathione_S-Trfase_N"/>
</dbReference>
<dbReference type="Pfam" id="PF13417">
    <property type="entry name" value="GST_N_3"/>
    <property type="match status" value="1"/>
</dbReference>
<evidence type="ECO:0000313" key="2">
    <source>
        <dbReference type="EMBL" id="PUE58497.1"/>
    </source>
</evidence>
<proteinExistence type="predicted"/>
<dbReference type="SUPFAM" id="SSF47616">
    <property type="entry name" value="GST C-terminal domain-like"/>
    <property type="match status" value="1"/>
</dbReference>
<dbReference type="Pfam" id="PF13410">
    <property type="entry name" value="GST_C_2"/>
    <property type="match status" value="1"/>
</dbReference>
<dbReference type="InterPro" id="IPR036282">
    <property type="entry name" value="Glutathione-S-Trfase_C_sf"/>
</dbReference>